<protein>
    <recommendedName>
        <fullName evidence="9">Amino acid permease</fullName>
    </recommendedName>
</protein>
<evidence type="ECO:0000256" key="6">
    <source>
        <dbReference type="SAM" id="Phobius"/>
    </source>
</evidence>
<feature type="transmembrane region" description="Helical" evidence="6">
    <location>
        <begin position="167"/>
        <end position="185"/>
    </location>
</feature>
<evidence type="ECO:0000256" key="1">
    <source>
        <dbReference type="ARBA" id="ARBA00004141"/>
    </source>
</evidence>
<dbReference type="PANTHER" id="PTHR45649:SF5">
    <property type="entry name" value="GABA TRANSPORTER (EUROFUNG)-RELATED"/>
    <property type="match status" value="1"/>
</dbReference>
<feature type="transmembrane region" description="Helical" evidence="6">
    <location>
        <begin position="486"/>
        <end position="505"/>
    </location>
</feature>
<evidence type="ECO:0008006" key="9">
    <source>
        <dbReference type="Google" id="ProtNLM"/>
    </source>
</evidence>
<feature type="transmembrane region" description="Helical" evidence="6">
    <location>
        <begin position="79"/>
        <end position="103"/>
    </location>
</feature>
<feature type="transmembrane region" description="Helical" evidence="6">
    <location>
        <begin position="197"/>
        <end position="219"/>
    </location>
</feature>
<feature type="transmembrane region" description="Helical" evidence="6">
    <location>
        <begin position="239"/>
        <end position="257"/>
    </location>
</feature>
<dbReference type="PIRSF" id="PIRSF006060">
    <property type="entry name" value="AA_transporter"/>
    <property type="match status" value="1"/>
</dbReference>
<comment type="caution">
    <text evidence="7">The sequence shown here is derived from an EMBL/GenBank/DDBJ whole genome shotgun (WGS) entry which is preliminary data.</text>
</comment>
<dbReference type="PANTHER" id="PTHR45649">
    <property type="entry name" value="AMINO-ACID PERMEASE BAT1"/>
    <property type="match status" value="1"/>
</dbReference>
<keyword evidence="5 6" id="KW-0472">Membrane</keyword>
<gene>
    <name evidence="7" type="ORF">WG66_363</name>
</gene>
<dbReference type="eggNOG" id="KOG1289">
    <property type="taxonomic scope" value="Eukaryota"/>
</dbReference>
<evidence type="ECO:0000313" key="8">
    <source>
        <dbReference type="Proteomes" id="UP000054988"/>
    </source>
</evidence>
<evidence type="ECO:0000313" key="7">
    <source>
        <dbReference type="EMBL" id="KTB47062.1"/>
    </source>
</evidence>
<evidence type="ECO:0000256" key="2">
    <source>
        <dbReference type="ARBA" id="ARBA00022448"/>
    </source>
</evidence>
<keyword evidence="4 6" id="KW-1133">Transmembrane helix</keyword>
<sequence>MHSRREPEDDDFKEFELNEVKNVSLAYQNGEHAIDRSTLRRLFSFAQLLAFALTFMESWEVMAMNMSATFYNGGPQTLVWGLLCVIIGSLAQAISMAELASIQPIAGAQYHWTHFLAPERYRRFITWMQGWVTWFAWVSALAGSTSSEGNILLGLISTNYPNYEFKPWHLTLIIIAQLIIAGLINTYTFRAIPWLELLAGILHVILWVIFVSVLVSLSSRTSADFVFMERSVSSGWENSFVSWNLGLLVPAWGFIGFDGVVHMSEEVRKAKRAVPRAMIWTIILNGVLAYGIVLVLLFYMGDPELVLDSAYPIIPICFNAAGPRGGTAMVVGLLVVTFCVVAASLASVSRITWAWARDGALPSWFAKIHPHHHVPIRSLWLPILIVSILAVFTVGNTATATVFSAFTALSSLGLYSSYIIAISSMLHARLTGRIGDDPSHPVQYGSWRLPKGWATPINIFALVWTVYLTIWLPFPTTIPVTGTNMNYAGPIYVVVVCGAVMYWFAWGRAKWLGLNVTAIAMVEAHS</sequence>
<dbReference type="Proteomes" id="UP000054988">
    <property type="component" value="Unassembled WGS sequence"/>
</dbReference>
<feature type="transmembrane region" description="Helical" evidence="6">
    <location>
        <begin position="453"/>
        <end position="474"/>
    </location>
</feature>
<dbReference type="Gene3D" id="1.20.1740.10">
    <property type="entry name" value="Amino acid/polyamine transporter I"/>
    <property type="match status" value="1"/>
</dbReference>
<proteinExistence type="predicted"/>
<keyword evidence="2" id="KW-0813">Transport</keyword>
<keyword evidence="3 6" id="KW-0812">Transmembrane</keyword>
<feature type="transmembrane region" description="Helical" evidence="6">
    <location>
        <begin position="277"/>
        <end position="299"/>
    </location>
</feature>
<dbReference type="GO" id="GO:0022857">
    <property type="term" value="F:transmembrane transporter activity"/>
    <property type="evidence" value="ECO:0007669"/>
    <property type="project" value="InterPro"/>
</dbReference>
<accession>A0A0W0GET3</accession>
<dbReference type="EMBL" id="LATX01000150">
    <property type="protein sequence ID" value="KTB47062.1"/>
    <property type="molecule type" value="Genomic_DNA"/>
</dbReference>
<feature type="transmembrane region" description="Helical" evidence="6">
    <location>
        <begin position="328"/>
        <end position="348"/>
    </location>
</feature>
<evidence type="ECO:0000256" key="4">
    <source>
        <dbReference type="ARBA" id="ARBA00022989"/>
    </source>
</evidence>
<evidence type="ECO:0000256" key="3">
    <source>
        <dbReference type="ARBA" id="ARBA00022692"/>
    </source>
</evidence>
<dbReference type="InterPro" id="IPR002293">
    <property type="entry name" value="AA/rel_permease1"/>
</dbReference>
<organism evidence="7 8">
    <name type="scientific">Moniliophthora roreri</name>
    <name type="common">Frosty pod rot fungus</name>
    <name type="synonym">Monilia roreri</name>
    <dbReference type="NCBI Taxonomy" id="221103"/>
    <lineage>
        <taxon>Eukaryota</taxon>
        <taxon>Fungi</taxon>
        <taxon>Dikarya</taxon>
        <taxon>Basidiomycota</taxon>
        <taxon>Agaricomycotina</taxon>
        <taxon>Agaricomycetes</taxon>
        <taxon>Agaricomycetidae</taxon>
        <taxon>Agaricales</taxon>
        <taxon>Marasmiineae</taxon>
        <taxon>Marasmiaceae</taxon>
        <taxon>Moniliophthora</taxon>
    </lineage>
</organism>
<comment type="subcellular location">
    <subcellularLocation>
        <location evidence="1">Membrane</location>
        <topology evidence="1">Multi-pass membrane protein</topology>
    </subcellularLocation>
</comment>
<evidence type="ECO:0000256" key="5">
    <source>
        <dbReference type="ARBA" id="ARBA00023136"/>
    </source>
</evidence>
<name>A0A0W0GET3_MONRR</name>
<reference evidence="7 8" key="1">
    <citation type="submission" date="2015-12" db="EMBL/GenBank/DDBJ databases">
        <title>Draft genome sequence of Moniliophthora roreri, the causal agent of frosty pod rot of cacao.</title>
        <authorList>
            <person name="Aime M.C."/>
            <person name="Diaz-Valderrama J.R."/>
            <person name="Kijpornyongpan T."/>
            <person name="Phillips-Mora W."/>
        </authorList>
    </citation>
    <scope>NUCLEOTIDE SEQUENCE [LARGE SCALE GENOMIC DNA]</scope>
    <source>
        <strain evidence="7 8">MCA 2952</strain>
    </source>
</reference>
<feature type="transmembrane region" description="Helical" evidence="6">
    <location>
        <begin position="379"/>
        <end position="406"/>
    </location>
</feature>
<dbReference type="GO" id="GO:0016020">
    <property type="term" value="C:membrane"/>
    <property type="evidence" value="ECO:0007669"/>
    <property type="project" value="UniProtKB-SubCell"/>
</dbReference>
<feature type="transmembrane region" description="Helical" evidence="6">
    <location>
        <begin position="42"/>
        <end position="59"/>
    </location>
</feature>
<dbReference type="AlphaFoldDB" id="A0A0W0GET3"/>
<dbReference type="Pfam" id="PF13520">
    <property type="entry name" value="AA_permease_2"/>
    <property type="match status" value="1"/>
</dbReference>